<feature type="non-terminal residue" evidence="1">
    <location>
        <position position="1"/>
    </location>
</feature>
<dbReference type="AlphaFoldDB" id="A0A420J015"/>
<reference evidence="1 2" key="1">
    <citation type="journal article" date="2018" name="BMC Genomics">
        <title>Comparative genome analyses reveal sequence features reflecting distinct modes of host-adaptation between dicot and monocot powdery mildew.</title>
        <authorList>
            <person name="Wu Y."/>
            <person name="Ma X."/>
            <person name="Pan Z."/>
            <person name="Kale S.D."/>
            <person name="Song Y."/>
            <person name="King H."/>
            <person name="Zhang Q."/>
            <person name="Presley C."/>
            <person name="Deng X."/>
            <person name="Wei C.I."/>
            <person name="Xiao S."/>
        </authorList>
    </citation>
    <scope>NUCLEOTIDE SEQUENCE [LARGE SCALE GENOMIC DNA]</scope>
    <source>
        <strain evidence="1">UMSG1</strain>
    </source>
</reference>
<evidence type="ECO:0000313" key="2">
    <source>
        <dbReference type="Proteomes" id="UP000285326"/>
    </source>
</evidence>
<organism evidence="1 2">
    <name type="scientific">Golovinomyces cichoracearum</name>
    <dbReference type="NCBI Taxonomy" id="62708"/>
    <lineage>
        <taxon>Eukaryota</taxon>
        <taxon>Fungi</taxon>
        <taxon>Dikarya</taxon>
        <taxon>Ascomycota</taxon>
        <taxon>Pezizomycotina</taxon>
        <taxon>Leotiomycetes</taxon>
        <taxon>Erysiphales</taxon>
        <taxon>Erysiphaceae</taxon>
        <taxon>Golovinomyces</taxon>
    </lineage>
</organism>
<name>A0A420J015_9PEZI</name>
<evidence type="ECO:0000313" key="1">
    <source>
        <dbReference type="EMBL" id="RKF80162.1"/>
    </source>
</evidence>
<dbReference type="Proteomes" id="UP000285326">
    <property type="component" value="Unassembled WGS sequence"/>
</dbReference>
<gene>
    <name evidence="1" type="ORF">GcM1_196033</name>
</gene>
<accession>A0A420J015</accession>
<sequence length="130" mass="14542">ENKGKAHISDVPLTDPTALSKIGDSLKDAVYESSEQPLSTYQGHAYGKGHGVVLCTKDKKRKGGKFQHRKNKDLHLPKKRKNAGLPKPTARFESLFKSKQLDVEATYRKSSTIMTLLIISLRILLVEQKN</sequence>
<protein>
    <submittedName>
        <fullName evidence="1">Uncharacterized protein</fullName>
    </submittedName>
</protein>
<dbReference type="EMBL" id="MCBS01019626">
    <property type="protein sequence ID" value="RKF80162.1"/>
    <property type="molecule type" value="Genomic_DNA"/>
</dbReference>
<proteinExistence type="predicted"/>
<comment type="caution">
    <text evidence="1">The sequence shown here is derived from an EMBL/GenBank/DDBJ whole genome shotgun (WGS) entry which is preliminary data.</text>
</comment>